<organism evidence="13 14">
    <name type="scientific">Caproicibacter fermentans</name>
    <dbReference type="NCBI Taxonomy" id="2576756"/>
    <lineage>
        <taxon>Bacteria</taxon>
        <taxon>Bacillati</taxon>
        <taxon>Bacillota</taxon>
        <taxon>Clostridia</taxon>
        <taxon>Eubacteriales</taxon>
        <taxon>Acutalibacteraceae</taxon>
        <taxon>Caproicibacter</taxon>
    </lineage>
</organism>
<comment type="catalytic activity">
    <reaction evidence="1">
        <text>ATP + protein L-histidine = ADP + protein N-phospho-L-histidine.</text>
        <dbReference type="EC" id="2.7.13.3"/>
    </reaction>
</comment>
<dbReference type="InterPro" id="IPR050351">
    <property type="entry name" value="BphY/WalK/GraS-like"/>
</dbReference>
<reference evidence="13 14" key="1">
    <citation type="submission" date="2020-08" db="EMBL/GenBank/DDBJ databases">
        <title>The isolate Caproiciproducens sp. 7D4C2 produces n-caproate at mildly acidic conditions from hexoses: genome and rBOX comparison with related strains and chain-elongating bacteria.</title>
        <authorList>
            <person name="Esquivel-Elizondo S."/>
            <person name="Bagci C."/>
            <person name="Temovska M."/>
            <person name="Jeon B.S."/>
            <person name="Bessarab I."/>
            <person name="Williams R.B.H."/>
            <person name="Huson D.H."/>
            <person name="Angenent L.T."/>
        </authorList>
    </citation>
    <scope>NUCLEOTIDE SEQUENCE [LARGE SCALE GENOMIC DNA]</scope>
    <source>
        <strain evidence="13 14">7D4C2</strain>
    </source>
</reference>
<evidence type="ECO:0000313" key="14">
    <source>
        <dbReference type="Proteomes" id="UP000515909"/>
    </source>
</evidence>
<gene>
    <name evidence="13" type="ORF">HCR03_18900</name>
</gene>
<evidence type="ECO:0000256" key="8">
    <source>
        <dbReference type="ARBA" id="ARBA00022989"/>
    </source>
</evidence>
<dbReference type="GO" id="GO:0006304">
    <property type="term" value="P:DNA modification"/>
    <property type="evidence" value="ECO:0007669"/>
    <property type="project" value="InterPro"/>
</dbReference>
<keyword evidence="6 11" id="KW-0812">Transmembrane</keyword>
<evidence type="ECO:0000259" key="12">
    <source>
        <dbReference type="PROSITE" id="PS50109"/>
    </source>
</evidence>
<evidence type="ECO:0000256" key="7">
    <source>
        <dbReference type="ARBA" id="ARBA00022777"/>
    </source>
</evidence>
<dbReference type="SUPFAM" id="SSF55874">
    <property type="entry name" value="ATPase domain of HSP90 chaperone/DNA topoisomerase II/histidine kinase"/>
    <property type="match status" value="1"/>
</dbReference>
<dbReference type="GO" id="GO:0016036">
    <property type="term" value="P:cellular response to phosphate starvation"/>
    <property type="evidence" value="ECO:0007669"/>
    <property type="project" value="TreeGrafter"/>
</dbReference>
<dbReference type="PROSITE" id="PS50109">
    <property type="entry name" value="HIS_KIN"/>
    <property type="match status" value="1"/>
</dbReference>
<sequence length="337" mass="38771">MRYVDYVKDQIPCILTHIISMLGCLAFLSAARVNNGIIEILIAVWFLVAFVYLNTRYFFRNRYFKRLLSMLDHLDQKYLLSEVMDCPARADDQIYYAILKASNKSMLERVSQSGREKKEYREYIEQWIHDIKTPIAAMQLIYENNKSGLTKKLLIELEKIRNYTEQALYYARSDTVEKDYLVKEIVLSDAIHKAIAENKQLLLQSHAAVQMENCERIVYTDEKWISFIISQIISNAVKYSEEVPSLSFQAYSERSRVTLCIQDNGIGISESDLPRIFDKGFTGKNGRDSQNSTGIGLYLCKRLCEKLGIGITVTSKCGQGTSVGLDFPKGDFFEVRE</sequence>
<dbReference type="EMBL" id="CP060286">
    <property type="protein sequence ID" value="QNK40654.1"/>
    <property type="molecule type" value="Genomic_DNA"/>
</dbReference>
<dbReference type="Proteomes" id="UP000515909">
    <property type="component" value="Chromosome"/>
</dbReference>
<dbReference type="PANTHER" id="PTHR45453:SF2">
    <property type="entry name" value="HISTIDINE KINASE"/>
    <property type="match status" value="1"/>
</dbReference>
<dbReference type="InterPro" id="IPR036890">
    <property type="entry name" value="HATPase_C_sf"/>
</dbReference>
<keyword evidence="8 11" id="KW-1133">Transmembrane helix</keyword>
<feature type="transmembrane region" description="Helical" evidence="11">
    <location>
        <begin position="37"/>
        <end position="59"/>
    </location>
</feature>
<accession>A0A7G8TAL3</accession>
<feature type="transmembrane region" description="Helical" evidence="11">
    <location>
        <begin position="12"/>
        <end position="31"/>
    </location>
</feature>
<dbReference type="PROSITE" id="PS51257">
    <property type="entry name" value="PROKAR_LIPOPROTEIN"/>
    <property type="match status" value="1"/>
</dbReference>
<evidence type="ECO:0000256" key="9">
    <source>
        <dbReference type="ARBA" id="ARBA00023012"/>
    </source>
</evidence>
<evidence type="ECO:0000256" key="6">
    <source>
        <dbReference type="ARBA" id="ARBA00022692"/>
    </source>
</evidence>
<dbReference type="GO" id="GO:0004721">
    <property type="term" value="F:phosphoprotein phosphatase activity"/>
    <property type="evidence" value="ECO:0007669"/>
    <property type="project" value="TreeGrafter"/>
</dbReference>
<evidence type="ECO:0000256" key="11">
    <source>
        <dbReference type="SAM" id="Phobius"/>
    </source>
</evidence>
<dbReference type="KEGG" id="cfem:HCR03_18900"/>
<feature type="domain" description="Histidine kinase" evidence="12">
    <location>
        <begin position="126"/>
        <end position="331"/>
    </location>
</feature>
<dbReference type="GO" id="GO:0005886">
    <property type="term" value="C:plasma membrane"/>
    <property type="evidence" value="ECO:0007669"/>
    <property type="project" value="UniProtKB-SubCell"/>
</dbReference>
<dbReference type="Pfam" id="PF02518">
    <property type="entry name" value="HATPase_c"/>
    <property type="match status" value="1"/>
</dbReference>
<dbReference type="AlphaFoldDB" id="A0A7G8TAL3"/>
<keyword evidence="9" id="KW-0902">Two-component regulatory system</keyword>
<keyword evidence="4" id="KW-1003">Cell membrane</keyword>
<evidence type="ECO:0000256" key="10">
    <source>
        <dbReference type="ARBA" id="ARBA00023136"/>
    </source>
</evidence>
<keyword evidence="7 13" id="KW-0418">Kinase</keyword>
<dbReference type="GO" id="GO:0000155">
    <property type="term" value="F:phosphorelay sensor kinase activity"/>
    <property type="evidence" value="ECO:0007669"/>
    <property type="project" value="TreeGrafter"/>
</dbReference>
<dbReference type="PANTHER" id="PTHR45453">
    <property type="entry name" value="PHOSPHATE REGULON SENSOR PROTEIN PHOR"/>
    <property type="match status" value="1"/>
</dbReference>
<dbReference type="RefSeq" id="WP_187035885.1">
    <property type="nucleotide sequence ID" value="NZ_CP060286.1"/>
</dbReference>
<dbReference type="Gene3D" id="3.30.565.10">
    <property type="entry name" value="Histidine kinase-like ATPase, C-terminal domain"/>
    <property type="match status" value="1"/>
</dbReference>
<evidence type="ECO:0000256" key="3">
    <source>
        <dbReference type="ARBA" id="ARBA00012438"/>
    </source>
</evidence>
<dbReference type="PRINTS" id="PR00344">
    <property type="entry name" value="BCTRLSENSOR"/>
</dbReference>
<dbReference type="InterPro" id="IPR003594">
    <property type="entry name" value="HATPase_dom"/>
</dbReference>
<keyword evidence="5" id="KW-0808">Transferase</keyword>
<evidence type="ECO:0000256" key="4">
    <source>
        <dbReference type="ARBA" id="ARBA00022475"/>
    </source>
</evidence>
<keyword evidence="10 11" id="KW-0472">Membrane</keyword>
<protein>
    <recommendedName>
        <fullName evidence="3">histidine kinase</fullName>
        <ecNumber evidence="3">2.7.13.3</ecNumber>
    </recommendedName>
</protein>
<comment type="subcellular location">
    <subcellularLocation>
        <location evidence="2">Cell membrane</location>
        <topology evidence="2">Multi-pass membrane protein</topology>
    </subcellularLocation>
</comment>
<dbReference type="GO" id="GO:0003677">
    <property type="term" value="F:DNA binding"/>
    <property type="evidence" value="ECO:0007669"/>
    <property type="project" value="InterPro"/>
</dbReference>
<evidence type="ECO:0000256" key="2">
    <source>
        <dbReference type="ARBA" id="ARBA00004651"/>
    </source>
</evidence>
<proteinExistence type="predicted"/>
<evidence type="ECO:0000256" key="1">
    <source>
        <dbReference type="ARBA" id="ARBA00000085"/>
    </source>
</evidence>
<evidence type="ECO:0000313" key="13">
    <source>
        <dbReference type="EMBL" id="QNK40654.1"/>
    </source>
</evidence>
<dbReference type="SMART" id="SM00387">
    <property type="entry name" value="HATPase_c"/>
    <property type="match status" value="1"/>
</dbReference>
<dbReference type="InterPro" id="IPR004358">
    <property type="entry name" value="Sig_transdc_His_kin-like_C"/>
</dbReference>
<evidence type="ECO:0000256" key="5">
    <source>
        <dbReference type="ARBA" id="ARBA00022679"/>
    </source>
</evidence>
<dbReference type="EC" id="2.7.13.3" evidence="3"/>
<name>A0A7G8TAL3_9FIRM</name>
<dbReference type="InterPro" id="IPR005467">
    <property type="entry name" value="His_kinase_dom"/>
</dbReference>